<evidence type="ECO:0000313" key="2">
    <source>
        <dbReference type="EMBL" id="EIE88625.1"/>
    </source>
</evidence>
<organism evidence="2 3">
    <name type="scientific">Rhizopus delemar (strain RA 99-880 / ATCC MYA-4621 / FGSC 9543 / NRRL 43880)</name>
    <name type="common">Mucormycosis agent</name>
    <name type="synonym">Rhizopus arrhizus var. delemar</name>
    <dbReference type="NCBI Taxonomy" id="246409"/>
    <lineage>
        <taxon>Eukaryota</taxon>
        <taxon>Fungi</taxon>
        <taxon>Fungi incertae sedis</taxon>
        <taxon>Mucoromycota</taxon>
        <taxon>Mucoromycotina</taxon>
        <taxon>Mucoromycetes</taxon>
        <taxon>Mucorales</taxon>
        <taxon>Mucorineae</taxon>
        <taxon>Rhizopodaceae</taxon>
        <taxon>Rhizopus</taxon>
    </lineage>
</organism>
<evidence type="ECO:0000256" key="1">
    <source>
        <dbReference type="SAM" id="MobiDB-lite"/>
    </source>
</evidence>
<dbReference type="VEuPathDB" id="FungiDB:RO3G_13336"/>
<reference evidence="2 3" key="1">
    <citation type="journal article" date="2009" name="PLoS Genet.">
        <title>Genomic analysis of the basal lineage fungus Rhizopus oryzae reveals a whole-genome duplication.</title>
        <authorList>
            <person name="Ma L.-J."/>
            <person name="Ibrahim A.S."/>
            <person name="Skory C."/>
            <person name="Grabherr M.G."/>
            <person name="Burger G."/>
            <person name="Butler M."/>
            <person name="Elias M."/>
            <person name="Idnurm A."/>
            <person name="Lang B.F."/>
            <person name="Sone T."/>
            <person name="Abe A."/>
            <person name="Calvo S.E."/>
            <person name="Corrochano L.M."/>
            <person name="Engels R."/>
            <person name="Fu J."/>
            <person name="Hansberg W."/>
            <person name="Kim J.-M."/>
            <person name="Kodira C.D."/>
            <person name="Koehrsen M.J."/>
            <person name="Liu B."/>
            <person name="Miranda-Saavedra D."/>
            <person name="O'Leary S."/>
            <person name="Ortiz-Castellanos L."/>
            <person name="Poulter R."/>
            <person name="Rodriguez-Romero J."/>
            <person name="Ruiz-Herrera J."/>
            <person name="Shen Y.-Q."/>
            <person name="Zeng Q."/>
            <person name="Galagan J."/>
            <person name="Birren B.W."/>
            <person name="Cuomo C.A."/>
            <person name="Wickes B.L."/>
        </authorList>
    </citation>
    <scope>NUCLEOTIDE SEQUENCE [LARGE SCALE GENOMIC DNA]</scope>
    <source>
        <strain evidence="3">RA 99-880 / ATCC MYA-4621 / FGSC 9543 / NRRL 43880</strain>
    </source>
</reference>
<dbReference type="Proteomes" id="UP000009138">
    <property type="component" value="Unassembled WGS sequence"/>
</dbReference>
<proteinExistence type="predicted"/>
<gene>
    <name evidence="2" type="ORF">RO3G_13336</name>
</gene>
<protein>
    <submittedName>
        <fullName evidence="2">Uncharacterized protein</fullName>
    </submittedName>
</protein>
<keyword evidence="3" id="KW-1185">Reference proteome</keyword>
<dbReference type="AlphaFoldDB" id="I1CJJ5"/>
<feature type="region of interest" description="Disordered" evidence="1">
    <location>
        <begin position="1"/>
        <end position="33"/>
    </location>
</feature>
<name>I1CJJ5_RHIO9</name>
<sequence>MGRLSKRQKVGSRTLLWRTSEKEKPKVSKNQKNSFQLSFVNSQSVLEAEQAPTRASKGDLNPKKICLYYPNCNATCHAIEGHLRTGALSRYFQSKHVRREL</sequence>
<feature type="compositionally biased region" description="Basic residues" evidence="1">
    <location>
        <begin position="1"/>
        <end position="10"/>
    </location>
</feature>
<dbReference type="EMBL" id="CH476743">
    <property type="protein sequence ID" value="EIE88625.1"/>
    <property type="molecule type" value="Genomic_DNA"/>
</dbReference>
<accession>I1CJJ5</accession>
<evidence type="ECO:0000313" key="3">
    <source>
        <dbReference type="Proteomes" id="UP000009138"/>
    </source>
</evidence>
<dbReference type="InParanoid" id="I1CJJ5"/>
<dbReference type="GeneID" id="93620301"/>
<dbReference type="RefSeq" id="XP_067524021.1">
    <property type="nucleotide sequence ID" value="XM_067667920.1"/>
</dbReference>